<dbReference type="PANTHER" id="PTHR30292">
    <property type="entry name" value="UNCHARACTERIZED PROTEIN YBGL-RELATED"/>
    <property type="match status" value="1"/>
</dbReference>
<keyword evidence="2" id="KW-1185">Reference proteome</keyword>
<dbReference type="KEGG" id="cchl:FPL14_21425"/>
<gene>
    <name evidence="1" type="ORF">FPL14_21425</name>
</gene>
<dbReference type="Pfam" id="PF03746">
    <property type="entry name" value="LamB_YcsF"/>
    <property type="match status" value="1"/>
</dbReference>
<protein>
    <submittedName>
        <fullName evidence="1">LamB/YcsF family protein</fullName>
    </submittedName>
</protein>
<dbReference type="InterPro" id="IPR005501">
    <property type="entry name" value="LamB/YcsF/PxpA-like"/>
</dbReference>
<name>A0A7G5C2L7_9BACL</name>
<reference evidence="1 2" key="1">
    <citation type="submission" date="2019-07" db="EMBL/GenBank/DDBJ databases">
        <authorList>
            <person name="Kim J.K."/>
            <person name="Cheong H.-M."/>
            <person name="Choi Y."/>
            <person name="Hwang K.J."/>
            <person name="Lee S."/>
            <person name="Choi C."/>
        </authorList>
    </citation>
    <scope>NUCLEOTIDE SEQUENCE [LARGE SCALE GENOMIC DNA]</scope>
    <source>
        <strain evidence="1 2">KS 22</strain>
    </source>
</reference>
<evidence type="ECO:0000313" key="1">
    <source>
        <dbReference type="EMBL" id="QMV43451.1"/>
    </source>
</evidence>
<proteinExistence type="predicted"/>
<dbReference type="Gene3D" id="3.20.20.370">
    <property type="entry name" value="Glycoside hydrolase/deacetylase"/>
    <property type="match status" value="1"/>
</dbReference>
<dbReference type="GO" id="GO:0005975">
    <property type="term" value="P:carbohydrate metabolic process"/>
    <property type="evidence" value="ECO:0007669"/>
    <property type="project" value="InterPro"/>
</dbReference>
<dbReference type="Proteomes" id="UP000515679">
    <property type="component" value="Chromosome"/>
</dbReference>
<dbReference type="PANTHER" id="PTHR30292:SF0">
    <property type="entry name" value="5-OXOPROLINASE SUBUNIT A"/>
    <property type="match status" value="1"/>
</dbReference>
<sequence length="242" mass="25904">MVTIDLNADMGEGYGAYDWGADDILLQYVSSANIACGFHAGDPHTMRKVVDSCLKLGVAIGAHPGLPDRLGFGRREMAITPEEAADFVLYQTGALQAYVKAAGGELHHVKLHGALYHMAANNAQLAAAIVTTIRRLEPELMLYGLPGSEAESAARASGIRFVAEGFADRAYSPDGNLVPRNVSGAVLEGSKEVVQQAYSLAVMGRIETLCLHGDTFKATEHAREIVEYFQGNGITVRRPDGM</sequence>
<evidence type="ECO:0000313" key="2">
    <source>
        <dbReference type="Proteomes" id="UP000515679"/>
    </source>
</evidence>
<dbReference type="SUPFAM" id="SSF88713">
    <property type="entry name" value="Glycoside hydrolase/deacetylase"/>
    <property type="match status" value="1"/>
</dbReference>
<dbReference type="AlphaFoldDB" id="A0A7G5C2L7"/>
<dbReference type="InterPro" id="IPR011330">
    <property type="entry name" value="Glyco_hydro/deAcase_b/a-brl"/>
</dbReference>
<organism evidence="1 2">
    <name type="scientific">Cohnella cholangitidis</name>
    <dbReference type="NCBI Taxonomy" id="2598458"/>
    <lineage>
        <taxon>Bacteria</taxon>
        <taxon>Bacillati</taxon>
        <taxon>Bacillota</taxon>
        <taxon>Bacilli</taxon>
        <taxon>Bacillales</taxon>
        <taxon>Paenibacillaceae</taxon>
        <taxon>Cohnella</taxon>
    </lineage>
</organism>
<dbReference type="EMBL" id="CP041969">
    <property type="protein sequence ID" value="QMV43451.1"/>
    <property type="molecule type" value="Genomic_DNA"/>
</dbReference>
<accession>A0A7G5C2L7</accession>
<dbReference type="RefSeq" id="WP_182299686.1">
    <property type="nucleotide sequence ID" value="NZ_CP041969.1"/>
</dbReference>
<dbReference type="CDD" id="cd10787">
    <property type="entry name" value="LamB_YcsF_like"/>
    <property type="match status" value="1"/>
</dbReference>
<dbReference type="NCBIfam" id="NF003814">
    <property type="entry name" value="PRK05406.1-3"/>
    <property type="match status" value="1"/>
</dbReference>